<dbReference type="Proteomes" id="UP000501623">
    <property type="component" value="Chromosome"/>
</dbReference>
<dbReference type="Pfam" id="PF12146">
    <property type="entry name" value="Hydrolase_4"/>
    <property type="match status" value="1"/>
</dbReference>
<proteinExistence type="predicted"/>
<dbReference type="InterPro" id="IPR022742">
    <property type="entry name" value="Hydrolase_4"/>
</dbReference>
<protein>
    <submittedName>
        <fullName evidence="2">Alpha/beta hydrolase</fullName>
    </submittedName>
</protein>
<dbReference type="KEGG" id="hts:HMJ29_12640"/>
<name>A0A6M6BK78_9BACT</name>
<evidence type="ECO:0000259" key="1">
    <source>
        <dbReference type="Pfam" id="PF12146"/>
    </source>
</evidence>
<accession>A0A6M6BK78</accession>
<evidence type="ECO:0000313" key="3">
    <source>
        <dbReference type="Proteomes" id="UP000501623"/>
    </source>
</evidence>
<dbReference type="PANTHER" id="PTHR43358:SF4">
    <property type="entry name" value="ALPHA_BETA HYDROLASE FOLD-1 DOMAIN-CONTAINING PROTEIN"/>
    <property type="match status" value="1"/>
</dbReference>
<dbReference type="RefSeq" id="WP_171591836.1">
    <property type="nucleotide sequence ID" value="NZ_CP053538.1"/>
</dbReference>
<evidence type="ECO:0000313" key="2">
    <source>
        <dbReference type="EMBL" id="QJX47743.1"/>
    </source>
</evidence>
<dbReference type="PANTHER" id="PTHR43358">
    <property type="entry name" value="ALPHA/BETA-HYDROLASE"/>
    <property type="match status" value="1"/>
</dbReference>
<reference evidence="2 3" key="1">
    <citation type="submission" date="2020-05" db="EMBL/GenBank/DDBJ databases">
        <title>Complete genome sequence of Hymenobacter sp. TS19 in Coasted Sand Dune.</title>
        <authorList>
            <person name="Lee J.-H."/>
            <person name="Jung J.-H."/>
            <person name="Jeong S."/>
            <person name="Zhao L."/>
            <person name="Kim M.-K."/>
            <person name="Seo H.-S."/>
            <person name="Lim S."/>
        </authorList>
    </citation>
    <scope>NUCLEOTIDE SEQUENCE [LARGE SCALE GENOMIC DNA]</scope>
    <source>
        <strain evidence="2 3">TS19</strain>
    </source>
</reference>
<keyword evidence="3" id="KW-1185">Reference proteome</keyword>
<gene>
    <name evidence="2" type="ORF">HMJ29_12640</name>
</gene>
<dbReference type="InterPro" id="IPR052920">
    <property type="entry name" value="DNA-binding_regulatory"/>
</dbReference>
<feature type="domain" description="Serine aminopeptidase S33" evidence="1">
    <location>
        <begin position="97"/>
        <end position="183"/>
    </location>
</feature>
<dbReference type="GO" id="GO:0016787">
    <property type="term" value="F:hydrolase activity"/>
    <property type="evidence" value="ECO:0007669"/>
    <property type="project" value="UniProtKB-KW"/>
</dbReference>
<organism evidence="2 3">
    <name type="scientific">Hymenobacter taeanensis</name>
    <dbReference type="NCBI Taxonomy" id="2735321"/>
    <lineage>
        <taxon>Bacteria</taxon>
        <taxon>Pseudomonadati</taxon>
        <taxon>Bacteroidota</taxon>
        <taxon>Cytophagia</taxon>
        <taxon>Cytophagales</taxon>
        <taxon>Hymenobacteraceae</taxon>
        <taxon>Hymenobacter</taxon>
    </lineage>
</organism>
<dbReference type="InterPro" id="IPR029058">
    <property type="entry name" value="AB_hydrolase_fold"/>
</dbReference>
<keyword evidence="2" id="KW-0378">Hydrolase</keyword>
<dbReference type="Gene3D" id="3.40.50.1820">
    <property type="entry name" value="alpha/beta hydrolase"/>
    <property type="match status" value="1"/>
</dbReference>
<dbReference type="AlphaFoldDB" id="A0A6M6BK78"/>
<sequence length="336" mass="37272">MSRRNLARFGLLIALGFLLANVVASFHAWRFTHFTTESGLHTANPEQLSGPQKLWVLLTGIKNPKPLNHARPPFPYQTIYLTSPNGRLESWYSAAPHARGTVALFHGYTSSKGKLLTEAATFRRLGYSVLLTDFAGNGGSEGSVCTVGHHEAADVATVVRWLQRRPGAVLIYANSMGAVATLRAEAELGVCPTANLLECPYGSMLETAQSRFRSMHMPSFPMANLLVFWGGLENNFWAFDLDATRYAAHISTPTLLMWGTADPRVTRQETDAIYAALSGPKQRQDFPGSGHEPYWWKHKQLWERTMEGFTNSISSHLSDNGFSTTTSALVHYQLQR</sequence>
<dbReference type="SUPFAM" id="SSF53474">
    <property type="entry name" value="alpha/beta-Hydrolases"/>
    <property type="match status" value="1"/>
</dbReference>
<dbReference type="EMBL" id="CP053538">
    <property type="protein sequence ID" value="QJX47743.1"/>
    <property type="molecule type" value="Genomic_DNA"/>
</dbReference>